<dbReference type="SUPFAM" id="SSF46785">
    <property type="entry name" value="Winged helix' DNA-binding domain"/>
    <property type="match status" value="1"/>
</dbReference>
<sequence>MSTETVPLPLLNLTFGVHAFKALALATELGVFTELSGGTTSVGRFAERHGIEERPAELLLTACTALGLLRRDDAGTYRNTDLSEEFLVRGKPYYFGGWVAVVDQHEYPAYLRLADSLRGNHPVSWDPVRQESLFAPDDPVMLEHFWEGMHALSAFTARRLAESLDFTAIRRVLDVGGGGGAFAVELCRHHPALRVTVFDLPFVCELTAPRIGAAGLEKRIDLAGGDFFTDPLPGGHDTVLLSNILHDWGERDARRILAACAEALPDNGLLVICESFVADDKRGPRPAALMSLNMLVETWGRNYTVAEYTAWLRERGLVTERVLSLDGAPTTGALVARKVPTRRNHP</sequence>
<evidence type="ECO:0000256" key="3">
    <source>
        <dbReference type="ARBA" id="ARBA00022691"/>
    </source>
</evidence>
<keyword evidence="7" id="KW-1185">Reference proteome</keyword>
<dbReference type="PANTHER" id="PTHR43712:SF2">
    <property type="entry name" value="O-METHYLTRANSFERASE CICE"/>
    <property type="match status" value="1"/>
</dbReference>
<dbReference type="InterPro" id="IPR001077">
    <property type="entry name" value="COMT_C"/>
</dbReference>
<keyword evidence="2" id="KW-0808">Transferase</keyword>
<dbReference type="PROSITE" id="PS51683">
    <property type="entry name" value="SAM_OMT_II"/>
    <property type="match status" value="1"/>
</dbReference>
<evidence type="ECO:0000256" key="1">
    <source>
        <dbReference type="ARBA" id="ARBA00022603"/>
    </source>
</evidence>
<dbReference type="PANTHER" id="PTHR43712">
    <property type="entry name" value="PUTATIVE (AFU_ORTHOLOGUE AFUA_4G14580)-RELATED"/>
    <property type="match status" value="1"/>
</dbReference>
<dbReference type="RefSeq" id="WP_344326335.1">
    <property type="nucleotide sequence ID" value="NZ_BAAAKJ010000042.1"/>
</dbReference>
<feature type="domain" description="O-methyltransferase C-terminal" evidence="4">
    <location>
        <begin position="137"/>
        <end position="316"/>
    </location>
</feature>
<dbReference type="GO" id="GO:0032259">
    <property type="term" value="P:methylation"/>
    <property type="evidence" value="ECO:0007669"/>
    <property type="project" value="UniProtKB-KW"/>
</dbReference>
<dbReference type="Proteomes" id="UP001499863">
    <property type="component" value="Unassembled WGS sequence"/>
</dbReference>
<comment type="caution">
    <text evidence="6">The sequence shown here is derived from an EMBL/GenBank/DDBJ whole genome shotgun (WGS) entry which is preliminary data.</text>
</comment>
<name>A0ABN1XNU1_9ACTN</name>
<dbReference type="Pfam" id="PF08100">
    <property type="entry name" value="Dimerisation"/>
    <property type="match status" value="1"/>
</dbReference>
<dbReference type="GO" id="GO:0008168">
    <property type="term" value="F:methyltransferase activity"/>
    <property type="evidence" value="ECO:0007669"/>
    <property type="project" value="UniProtKB-KW"/>
</dbReference>
<evidence type="ECO:0000313" key="7">
    <source>
        <dbReference type="Proteomes" id="UP001499863"/>
    </source>
</evidence>
<organism evidence="6 7">
    <name type="scientific">Kitasatospora putterlickiae</name>
    <dbReference type="NCBI Taxonomy" id="221725"/>
    <lineage>
        <taxon>Bacteria</taxon>
        <taxon>Bacillati</taxon>
        <taxon>Actinomycetota</taxon>
        <taxon>Actinomycetes</taxon>
        <taxon>Kitasatosporales</taxon>
        <taxon>Streptomycetaceae</taxon>
        <taxon>Kitasatospora</taxon>
    </lineage>
</organism>
<dbReference type="Gene3D" id="3.40.50.150">
    <property type="entry name" value="Vaccinia Virus protein VP39"/>
    <property type="match status" value="1"/>
</dbReference>
<gene>
    <name evidence="6" type="ORF">GCM10009639_08970</name>
</gene>
<dbReference type="InterPro" id="IPR016461">
    <property type="entry name" value="COMT-like"/>
</dbReference>
<evidence type="ECO:0000256" key="2">
    <source>
        <dbReference type="ARBA" id="ARBA00022679"/>
    </source>
</evidence>
<evidence type="ECO:0000259" key="4">
    <source>
        <dbReference type="Pfam" id="PF00891"/>
    </source>
</evidence>
<evidence type="ECO:0000313" key="6">
    <source>
        <dbReference type="EMBL" id="GAA1385901.1"/>
    </source>
</evidence>
<proteinExistence type="predicted"/>
<reference evidence="6 7" key="1">
    <citation type="journal article" date="2019" name="Int. J. Syst. Evol. Microbiol.">
        <title>The Global Catalogue of Microorganisms (GCM) 10K type strain sequencing project: providing services to taxonomists for standard genome sequencing and annotation.</title>
        <authorList>
            <consortium name="The Broad Institute Genomics Platform"/>
            <consortium name="The Broad Institute Genome Sequencing Center for Infectious Disease"/>
            <person name="Wu L."/>
            <person name="Ma J."/>
        </authorList>
    </citation>
    <scope>NUCLEOTIDE SEQUENCE [LARGE SCALE GENOMIC DNA]</scope>
    <source>
        <strain evidence="6 7">JCM 12393</strain>
    </source>
</reference>
<accession>A0ABN1XNU1</accession>
<dbReference type="Pfam" id="PF00891">
    <property type="entry name" value="Methyltransf_2"/>
    <property type="match status" value="1"/>
</dbReference>
<dbReference type="InterPro" id="IPR036388">
    <property type="entry name" value="WH-like_DNA-bd_sf"/>
</dbReference>
<dbReference type="Gene3D" id="1.10.10.10">
    <property type="entry name" value="Winged helix-like DNA-binding domain superfamily/Winged helix DNA-binding domain"/>
    <property type="match status" value="1"/>
</dbReference>
<protein>
    <submittedName>
        <fullName evidence="6">Methyltransferase</fullName>
    </submittedName>
</protein>
<dbReference type="SUPFAM" id="SSF53335">
    <property type="entry name" value="S-adenosyl-L-methionine-dependent methyltransferases"/>
    <property type="match status" value="1"/>
</dbReference>
<dbReference type="InterPro" id="IPR036390">
    <property type="entry name" value="WH_DNA-bd_sf"/>
</dbReference>
<feature type="domain" description="O-methyltransferase dimerisation" evidence="5">
    <location>
        <begin position="12"/>
        <end position="88"/>
    </location>
</feature>
<dbReference type="InterPro" id="IPR029063">
    <property type="entry name" value="SAM-dependent_MTases_sf"/>
</dbReference>
<evidence type="ECO:0000259" key="5">
    <source>
        <dbReference type="Pfam" id="PF08100"/>
    </source>
</evidence>
<dbReference type="EMBL" id="BAAAKJ010000042">
    <property type="protein sequence ID" value="GAA1385901.1"/>
    <property type="molecule type" value="Genomic_DNA"/>
</dbReference>
<dbReference type="CDD" id="cd02440">
    <property type="entry name" value="AdoMet_MTases"/>
    <property type="match status" value="1"/>
</dbReference>
<dbReference type="InterPro" id="IPR012967">
    <property type="entry name" value="COMT_dimerisation"/>
</dbReference>
<keyword evidence="3" id="KW-0949">S-adenosyl-L-methionine</keyword>
<keyword evidence="1 6" id="KW-0489">Methyltransferase</keyword>